<accession>A0A3B1A3B6</accession>
<name>A0A3B1A3B6_9ZZZZ</name>
<dbReference type="GO" id="GO:0035438">
    <property type="term" value="F:cyclic-di-GMP binding"/>
    <property type="evidence" value="ECO:0007669"/>
    <property type="project" value="InterPro"/>
</dbReference>
<reference evidence="2" key="1">
    <citation type="submission" date="2018-06" db="EMBL/GenBank/DDBJ databases">
        <authorList>
            <person name="Zhirakovskaya E."/>
        </authorList>
    </citation>
    <scope>NUCLEOTIDE SEQUENCE</scope>
</reference>
<dbReference type="SUPFAM" id="SSF141371">
    <property type="entry name" value="PilZ domain-like"/>
    <property type="match status" value="1"/>
</dbReference>
<evidence type="ECO:0000313" key="2">
    <source>
        <dbReference type="EMBL" id="VAW94222.1"/>
    </source>
</evidence>
<proteinExistence type="predicted"/>
<protein>
    <recommendedName>
        <fullName evidence="1">PilZ domain-containing protein</fullName>
    </recommendedName>
</protein>
<dbReference type="Pfam" id="PF07238">
    <property type="entry name" value="PilZ"/>
    <property type="match status" value="1"/>
</dbReference>
<dbReference type="Gene3D" id="2.40.10.220">
    <property type="entry name" value="predicted glycosyltransferase like domains"/>
    <property type="match status" value="1"/>
</dbReference>
<gene>
    <name evidence="2" type="ORF">MNBD_GAMMA22-2185</name>
</gene>
<feature type="domain" description="PilZ" evidence="1">
    <location>
        <begin position="7"/>
        <end position="91"/>
    </location>
</feature>
<evidence type="ECO:0000259" key="1">
    <source>
        <dbReference type="Pfam" id="PF07238"/>
    </source>
</evidence>
<dbReference type="AlphaFoldDB" id="A0A3B1A3B6"/>
<dbReference type="InterPro" id="IPR009875">
    <property type="entry name" value="PilZ_domain"/>
</dbReference>
<organism evidence="2">
    <name type="scientific">hydrothermal vent metagenome</name>
    <dbReference type="NCBI Taxonomy" id="652676"/>
    <lineage>
        <taxon>unclassified sequences</taxon>
        <taxon>metagenomes</taxon>
        <taxon>ecological metagenomes</taxon>
    </lineage>
</organism>
<sequence>MVREYDEKRDFIRVTVDCELTYIEPNKGQEEVGLAKNLSGRGLLFIAERELVTDSMLEVKIKPQAGSTPPFHAKVKIVRVEKQRRGDGFEIGAVIREVYDN</sequence>
<dbReference type="EMBL" id="UOFS01000014">
    <property type="protein sequence ID" value="VAW94222.1"/>
    <property type="molecule type" value="Genomic_DNA"/>
</dbReference>